<evidence type="ECO:0000256" key="2">
    <source>
        <dbReference type="ARBA" id="ARBA00022692"/>
    </source>
</evidence>
<dbReference type="Pfam" id="PF04335">
    <property type="entry name" value="VirB8"/>
    <property type="match status" value="1"/>
</dbReference>
<accession>A0A7Z7HTF0</accession>
<evidence type="ECO:0000256" key="3">
    <source>
        <dbReference type="ARBA" id="ARBA00022989"/>
    </source>
</evidence>
<geneLocation type="plasmid" evidence="7 8">
    <name>SDENCHOLpa</name>
</geneLocation>
<organism evidence="7 8">
    <name type="scientific">Sterolibacterium denitrificans</name>
    <dbReference type="NCBI Taxonomy" id="157592"/>
    <lineage>
        <taxon>Bacteria</taxon>
        <taxon>Pseudomonadati</taxon>
        <taxon>Pseudomonadota</taxon>
        <taxon>Betaproteobacteria</taxon>
        <taxon>Nitrosomonadales</taxon>
        <taxon>Sterolibacteriaceae</taxon>
        <taxon>Sterolibacterium</taxon>
    </lineage>
</organism>
<evidence type="ECO:0000313" key="7">
    <source>
        <dbReference type="EMBL" id="SMB33228.1"/>
    </source>
</evidence>
<dbReference type="EMBL" id="LT837804">
    <property type="protein sequence ID" value="SMB33228.1"/>
    <property type="molecule type" value="Genomic_DNA"/>
</dbReference>
<dbReference type="SUPFAM" id="SSF54427">
    <property type="entry name" value="NTF2-like"/>
    <property type="match status" value="1"/>
</dbReference>
<name>A0A7Z7HTF0_9PROT</name>
<dbReference type="AlphaFoldDB" id="A0A7Z7HTF0"/>
<evidence type="ECO:0000313" key="8">
    <source>
        <dbReference type="Proteomes" id="UP000242886"/>
    </source>
</evidence>
<protein>
    <submittedName>
        <fullName evidence="7">Type IV secretion system protein virB8</fullName>
    </submittedName>
</protein>
<dbReference type="InterPro" id="IPR026264">
    <property type="entry name" value="VirB8/PtlE"/>
</dbReference>
<dbReference type="Gene3D" id="3.10.450.230">
    <property type="entry name" value="VirB8 protein"/>
    <property type="match status" value="1"/>
</dbReference>
<dbReference type="GO" id="GO:0030255">
    <property type="term" value="P:protein secretion by the type IV secretion system"/>
    <property type="evidence" value="ECO:0007669"/>
    <property type="project" value="InterPro"/>
</dbReference>
<dbReference type="PIRSF" id="PIRSF003299">
    <property type="entry name" value="VirB8_PtlE"/>
    <property type="match status" value="1"/>
</dbReference>
<keyword evidence="7" id="KW-0614">Plasmid</keyword>
<evidence type="ECO:0000256" key="1">
    <source>
        <dbReference type="ARBA" id="ARBA00004167"/>
    </source>
</evidence>
<dbReference type="CDD" id="cd16424">
    <property type="entry name" value="VirB8"/>
    <property type="match status" value="1"/>
</dbReference>
<dbReference type="InterPro" id="IPR032710">
    <property type="entry name" value="NTF2-like_dom_sf"/>
</dbReference>
<comment type="subcellular location">
    <subcellularLocation>
        <location evidence="1">Membrane</location>
        <topology evidence="1">Single-pass membrane protein</topology>
    </subcellularLocation>
</comment>
<keyword evidence="3 5" id="KW-1133">Transmembrane helix</keyword>
<evidence type="ECO:0000256" key="4">
    <source>
        <dbReference type="ARBA" id="ARBA00023136"/>
    </source>
</evidence>
<feature type="domain" description="Bacterial virulence protein VirB8" evidence="6">
    <location>
        <begin position="17"/>
        <end position="223"/>
    </location>
</feature>
<keyword evidence="4 5" id="KW-0472">Membrane</keyword>
<keyword evidence="8" id="KW-1185">Reference proteome</keyword>
<keyword evidence="2 5" id="KW-0812">Transmembrane</keyword>
<evidence type="ECO:0000256" key="5">
    <source>
        <dbReference type="SAM" id="Phobius"/>
    </source>
</evidence>
<gene>
    <name evidence="7" type="primary">virB</name>
    <name evidence="7" type="ORF">SDENCHOL_PA20023</name>
</gene>
<dbReference type="GO" id="GO:0016020">
    <property type="term" value="C:membrane"/>
    <property type="evidence" value="ECO:0007669"/>
    <property type="project" value="UniProtKB-SubCell"/>
</dbReference>
<dbReference type="InterPro" id="IPR007430">
    <property type="entry name" value="VirB8"/>
</dbReference>
<dbReference type="Proteomes" id="UP000242886">
    <property type="component" value="Plasmid SDENCHOLpa"/>
</dbReference>
<evidence type="ECO:0000259" key="6">
    <source>
        <dbReference type="Pfam" id="PF04335"/>
    </source>
</evidence>
<proteinExistence type="predicted"/>
<sequence>MSKKVEKQDFENYLKEARTWETDKVREIEKSRKAAWWVAIGSGVTAIASVFAVSAMMPLKTVEPYVIRVDNSTGIVDVVEALTDGKTNYDEAMNKYFVQWYVRYREGYSKDLAEDYYYNVGLMSSTTEQQKYFQFFNPKNPLSPLAVYGDYAKVKIGIKSTSFINPTVALVRYTKEIERGLDKPIITHWAATVTFRYTKAPMAEKDRGINPLGFQVVEYRNDPDALAPAATPVAAVAPVASAPAPSVTVFPTTESRPAVPAIQQ</sequence>
<dbReference type="RefSeq" id="WP_154717490.1">
    <property type="nucleotide sequence ID" value="NZ_LT837804.1"/>
</dbReference>
<reference evidence="7" key="1">
    <citation type="submission" date="2017-03" db="EMBL/GenBank/DDBJ databases">
        <authorList>
            <consortium name="AG Boll"/>
        </authorList>
    </citation>
    <scope>NUCLEOTIDE SEQUENCE [LARGE SCALE GENOMIC DNA]</scope>
    <source>
        <strain evidence="7">Chol</strain>
    </source>
</reference>
<feature type="transmembrane region" description="Helical" evidence="5">
    <location>
        <begin position="34"/>
        <end position="57"/>
    </location>
</feature>